<dbReference type="InterPro" id="IPR002639">
    <property type="entry name" value="UreF"/>
</dbReference>
<keyword evidence="10" id="KW-1185">Reference proteome</keyword>
<evidence type="ECO:0000256" key="5">
    <source>
        <dbReference type="ARBA" id="ARBA00023186"/>
    </source>
</evidence>
<dbReference type="SUPFAM" id="SSF69287">
    <property type="entry name" value="Urease metallochaperone UreE, N-terminal domain"/>
    <property type="match status" value="1"/>
</dbReference>
<keyword evidence="2 7" id="KW-0963">Cytoplasm</keyword>
<dbReference type="GO" id="GO:0006457">
    <property type="term" value="P:protein folding"/>
    <property type="evidence" value="ECO:0007669"/>
    <property type="project" value="InterPro"/>
</dbReference>
<comment type="similarity">
    <text evidence="7">Belongs to the UreF family.</text>
</comment>
<dbReference type="GO" id="GO:0019627">
    <property type="term" value="P:urea metabolic process"/>
    <property type="evidence" value="ECO:0007669"/>
    <property type="project" value="InterPro"/>
</dbReference>
<dbReference type="GO" id="GO:0065003">
    <property type="term" value="P:protein-containing complex assembly"/>
    <property type="evidence" value="ECO:0007669"/>
    <property type="project" value="InterPro"/>
</dbReference>
<dbReference type="InterPro" id="IPR004029">
    <property type="entry name" value="UreE_N"/>
</dbReference>
<dbReference type="SMART" id="SM00988">
    <property type="entry name" value="UreE_N"/>
    <property type="match status" value="1"/>
</dbReference>
<comment type="function">
    <text evidence="6">Involved in urease metallocenter assembly. Binds nickel. Probably functions as a nickel donor during metallocenter assembly.</text>
</comment>
<sequence length="431" mass="47604">MTRTVQKFLRHSGLSATLLQRAPVARMTFEQRRRSRQQLNLGNGETVHLFIARGQVLQPGDVLVADDGGIITVQAQPEQLVRVMADSAIDLARAAYHLGNRHVMLEVGADYLQLEYDPVLVQMLHRLGVHTSLVEQPFNPETGAYGGGHKHGHDETFEEDYSLAQAAYHVHEPPPLMTMIINIAMRPTTGQIMHIRTNDPSMMTPAQYAQLMRLSSPALPVGGYSYSQGLESAVELGIVKDEGDARLWIEDTLHTVTAACDAAVWLVLSRAWRSQDLKAVRQWNQWYYASRETAEARAETTQMAISLINLIDALLWASDEERGILSGMDTPCFPTVHAIAVAALDLPEDAGVTALLYAWLENQVMAAIKTIPLGQTAGQRLLSALVPQLDLAVDAAKDAANHTPPRIQTFAPHYAIVAARHESQFSRLFRS</sequence>
<comment type="subcellular location">
    <subcellularLocation>
        <location evidence="1 7">Cytoplasm</location>
    </subcellularLocation>
</comment>
<dbReference type="InterPro" id="IPR012406">
    <property type="entry name" value="UreE"/>
</dbReference>
<dbReference type="NCBIfam" id="NF009762">
    <property type="entry name" value="PRK13263.1"/>
    <property type="match status" value="1"/>
</dbReference>
<dbReference type="NCBIfam" id="NF009751">
    <property type="entry name" value="PRK13261.1-1"/>
    <property type="match status" value="1"/>
</dbReference>
<proteinExistence type="inferred from homology"/>
<dbReference type="InterPro" id="IPR007864">
    <property type="entry name" value="UreE_C_dom"/>
</dbReference>
<dbReference type="PANTHER" id="PTHR33620:SF1">
    <property type="entry name" value="UREASE ACCESSORY PROTEIN F"/>
    <property type="match status" value="1"/>
</dbReference>
<dbReference type="InterPro" id="IPR038277">
    <property type="entry name" value="UreF_sf"/>
</dbReference>
<keyword evidence="3 6" id="KW-0533">Nickel</keyword>
<dbReference type="EMBL" id="CP003555">
    <property type="protein sequence ID" value="AFK62709.1"/>
    <property type="molecule type" value="Genomic_DNA"/>
</dbReference>
<dbReference type="KEGG" id="aka:TKWG_12855"/>
<dbReference type="InterPro" id="IPR036118">
    <property type="entry name" value="UreE_N_sf"/>
</dbReference>
<dbReference type="STRING" id="1036672.TKWG_12855"/>
<evidence type="ECO:0000313" key="9">
    <source>
        <dbReference type="EMBL" id="AFK62709.1"/>
    </source>
</evidence>
<dbReference type="Pfam" id="PF01730">
    <property type="entry name" value="UreF"/>
    <property type="match status" value="1"/>
</dbReference>
<evidence type="ECO:0000256" key="6">
    <source>
        <dbReference type="HAMAP-Rule" id="MF_00822"/>
    </source>
</evidence>
<evidence type="ECO:0000259" key="8">
    <source>
        <dbReference type="SMART" id="SM00988"/>
    </source>
</evidence>
<dbReference type="Pfam" id="PF05194">
    <property type="entry name" value="UreE_C"/>
    <property type="match status" value="1"/>
</dbReference>
<dbReference type="Proteomes" id="UP000005267">
    <property type="component" value="Chromosome"/>
</dbReference>
<dbReference type="HOGENOM" id="CLU_635589_0_0_4"/>
<dbReference type="GO" id="GO:0005737">
    <property type="term" value="C:cytoplasm"/>
    <property type="evidence" value="ECO:0007669"/>
    <property type="project" value="UniProtKB-SubCell"/>
</dbReference>
<organism evidence="9 10">
    <name type="scientific">Advenella kashmirensis (strain DSM 17095 / LMG 22695 / WT001)</name>
    <name type="common">Tetrathiobacter kashmirensis</name>
    <dbReference type="NCBI Taxonomy" id="1036672"/>
    <lineage>
        <taxon>Bacteria</taxon>
        <taxon>Pseudomonadati</taxon>
        <taxon>Pseudomonadota</taxon>
        <taxon>Betaproteobacteria</taxon>
        <taxon>Burkholderiales</taxon>
        <taxon>Alcaligenaceae</taxon>
    </lineage>
</organism>
<reference evidence="9 10" key="1">
    <citation type="journal article" date="2011" name="J. Bacteriol.">
        <title>Whole-genome shotgun sequencing of the sulfur-oxidizing chemoautotroph Tetrathiobacter kashmirensis.</title>
        <authorList>
            <person name="Ghosh W."/>
            <person name="George A."/>
            <person name="Agarwal A."/>
            <person name="Raj P."/>
            <person name="Alam M."/>
            <person name="Pyne P."/>
            <person name="Das Gupta S.K."/>
        </authorList>
    </citation>
    <scope>NUCLEOTIDE SEQUENCE [LARGE SCALE GENOMIC DNA]</scope>
    <source>
        <strain evidence="9 10">WT001</strain>
    </source>
</reference>
<dbReference type="Gene3D" id="3.30.70.790">
    <property type="entry name" value="UreE, C-terminal domain"/>
    <property type="match status" value="1"/>
</dbReference>
<evidence type="ECO:0000256" key="2">
    <source>
        <dbReference type="ARBA" id="ARBA00022490"/>
    </source>
</evidence>
<gene>
    <name evidence="7" type="primary">ureF</name>
    <name evidence="6" type="synonym">ureE</name>
    <name evidence="9" type="ordered locus">TKWG_12855</name>
</gene>
<evidence type="ECO:0000313" key="10">
    <source>
        <dbReference type="Proteomes" id="UP000005267"/>
    </source>
</evidence>
<dbReference type="GO" id="GO:0016151">
    <property type="term" value="F:nickel cation binding"/>
    <property type="evidence" value="ECO:0007669"/>
    <property type="project" value="UniProtKB-UniRule"/>
</dbReference>
<dbReference type="Gene3D" id="2.60.260.20">
    <property type="entry name" value="Urease metallochaperone UreE, N-terminal domain"/>
    <property type="match status" value="1"/>
</dbReference>
<reference evidence="10" key="2">
    <citation type="journal article" date="2013" name="PLoS ONE">
        <title>Genome implosion elicits host-confinement in Alcaligenaceae: evidence from the comparative genomics of Tetrathiobacter kashmirensis, a pathogen in the making.</title>
        <authorList>
            <person name="Ghosh W."/>
            <person name="Alam M."/>
            <person name="Roy C."/>
            <person name="Pyne P."/>
            <person name="George A."/>
            <person name="Chakraborty R."/>
            <person name="Majumder S."/>
            <person name="Agarwal A."/>
            <person name="Chakraborty S."/>
            <person name="Majumdar S."/>
            <person name="Gupta S.K."/>
        </authorList>
    </citation>
    <scope>NUCLEOTIDE SEQUENCE [LARGE SCALE GENOMIC DNA]</scope>
    <source>
        <strain evidence="10">WT001</strain>
    </source>
</reference>
<dbReference type="SUPFAM" id="SSF69737">
    <property type="entry name" value="Urease metallochaperone UreE, C-terminal domain"/>
    <property type="match status" value="1"/>
</dbReference>
<name>I3UCH1_ADVKW</name>
<protein>
    <recommendedName>
        <fullName evidence="6 7">Multifunctional fusion protein</fullName>
    </recommendedName>
    <domain>
        <recommendedName>
            <fullName evidence="6">Urease accessory protein UreE</fullName>
        </recommendedName>
    </domain>
    <domain>
        <recommendedName>
            <fullName evidence="7">Urease accessory protein UreF</fullName>
        </recommendedName>
    </domain>
</protein>
<dbReference type="PANTHER" id="PTHR33620">
    <property type="entry name" value="UREASE ACCESSORY PROTEIN F"/>
    <property type="match status" value="1"/>
</dbReference>
<evidence type="ECO:0000256" key="4">
    <source>
        <dbReference type="ARBA" id="ARBA00022988"/>
    </source>
</evidence>
<dbReference type="AlphaFoldDB" id="I3UCH1"/>
<evidence type="ECO:0000256" key="7">
    <source>
        <dbReference type="HAMAP-Rule" id="MF_01385"/>
    </source>
</evidence>
<dbReference type="GO" id="GO:0051082">
    <property type="term" value="F:unfolded protein binding"/>
    <property type="evidence" value="ECO:0007669"/>
    <property type="project" value="UniProtKB-UniRule"/>
</dbReference>
<evidence type="ECO:0000256" key="3">
    <source>
        <dbReference type="ARBA" id="ARBA00022596"/>
    </source>
</evidence>
<dbReference type="Gene3D" id="1.10.4190.10">
    <property type="entry name" value="Urease accessory protein UreF"/>
    <property type="match status" value="1"/>
</dbReference>
<feature type="domain" description="UreE urease accessory N-terminal" evidence="8">
    <location>
        <begin position="7"/>
        <end position="71"/>
    </location>
</feature>
<comment type="subunit">
    <text evidence="7">UreD, UreF and UreG form a complex that acts as a GTP-hydrolysis-dependent molecular chaperone, activating the urease apoprotein by helping to assemble the nickel containing metallocenter of UreC. The UreE protein probably delivers the nickel.</text>
</comment>
<comment type="similarity">
    <text evidence="6">Belongs to the UreE family.</text>
</comment>
<comment type="function">
    <text evidence="7">Required for maturation of urease via the functional incorporation of the urease nickel metallocenter.</text>
</comment>
<evidence type="ECO:0000256" key="1">
    <source>
        <dbReference type="ARBA" id="ARBA00004496"/>
    </source>
</evidence>
<dbReference type="CDD" id="cd00571">
    <property type="entry name" value="UreE"/>
    <property type="match status" value="1"/>
</dbReference>
<dbReference type="Pfam" id="PF02814">
    <property type="entry name" value="UreE_N"/>
    <property type="match status" value="1"/>
</dbReference>
<keyword evidence="5 7" id="KW-0143">Chaperone</keyword>
<dbReference type="HAMAP" id="MF_01385">
    <property type="entry name" value="UreF"/>
    <property type="match status" value="1"/>
</dbReference>
<dbReference type="HAMAP" id="MF_00822">
    <property type="entry name" value="UreE"/>
    <property type="match status" value="1"/>
</dbReference>
<keyword evidence="4 7" id="KW-0996">Nickel insertion</keyword>
<accession>I3UCH1</accession>